<evidence type="ECO:0000313" key="2">
    <source>
        <dbReference type="Proteomes" id="UP001428341"/>
    </source>
</evidence>
<proteinExistence type="predicted"/>
<keyword evidence="2" id="KW-1185">Reference proteome</keyword>
<organism evidence="1 2">
    <name type="scientific">Citrus x changshan-huyou</name>
    <dbReference type="NCBI Taxonomy" id="2935761"/>
    <lineage>
        <taxon>Eukaryota</taxon>
        <taxon>Viridiplantae</taxon>
        <taxon>Streptophyta</taxon>
        <taxon>Embryophyta</taxon>
        <taxon>Tracheophyta</taxon>
        <taxon>Spermatophyta</taxon>
        <taxon>Magnoliopsida</taxon>
        <taxon>eudicotyledons</taxon>
        <taxon>Gunneridae</taxon>
        <taxon>Pentapetalae</taxon>
        <taxon>rosids</taxon>
        <taxon>malvids</taxon>
        <taxon>Sapindales</taxon>
        <taxon>Rutaceae</taxon>
        <taxon>Aurantioideae</taxon>
        <taxon>Citrus</taxon>
    </lineage>
</organism>
<name>A0AAP0M413_9ROSI</name>
<dbReference type="AlphaFoldDB" id="A0AAP0M413"/>
<dbReference type="Proteomes" id="UP001428341">
    <property type="component" value="Unassembled WGS sequence"/>
</dbReference>
<comment type="caution">
    <text evidence="1">The sequence shown here is derived from an EMBL/GenBank/DDBJ whole genome shotgun (WGS) entry which is preliminary data.</text>
</comment>
<evidence type="ECO:0000313" key="1">
    <source>
        <dbReference type="EMBL" id="KAK9194227.1"/>
    </source>
</evidence>
<gene>
    <name evidence="1" type="ORF">WN944_004931</name>
</gene>
<accession>A0AAP0M413</accession>
<dbReference type="EMBL" id="JBCGBO010000006">
    <property type="protein sequence ID" value="KAK9194227.1"/>
    <property type="molecule type" value="Genomic_DNA"/>
</dbReference>
<sequence length="149" mass="16535">MVEEFMPVPQLCRLILMFMKMIFVTQPGHPLEVLLDNKLGQTKFDGGYVHNGFDGGGRGGGIVGVDCGSESGQVGEQNQMLCYCTCMSLNLADVINLLAARHDGCRWWWCQWLGMRDGGRQLWIVNGCEKKGKRKRKQCGAANLSLVLP</sequence>
<reference evidence="1 2" key="1">
    <citation type="submission" date="2024-05" db="EMBL/GenBank/DDBJ databases">
        <title>Haplotype-resolved chromosome-level genome assembly of Huyou (Citrus changshanensis).</title>
        <authorList>
            <person name="Miao C."/>
            <person name="Chen W."/>
            <person name="Wu Y."/>
            <person name="Wang L."/>
            <person name="Zhao S."/>
            <person name="Grierson D."/>
            <person name="Xu C."/>
            <person name="Chen K."/>
        </authorList>
    </citation>
    <scope>NUCLEOTIDE SEQUENCE [LARGE SCALE GENOMIC DNA]</scope>
    <source>
        <strain evidence="1">01-14</strain>
        <tissue evidence="1">Leaf</tissue>
    </source>
</reference>
<protein>
    <submittedName>
        <fullName evidence="1">Uncharacterized protein</fullName>
    </submittedName>
</protein>